<evidence type="ECO:0000256" key="3">
    <source>
        <dbReference type="ARBA" id="ARBA00022692"/>
    </source>
</evidence>
<sequence length="222" mass="25250">MDSKTVFASIDIDSISVSLYHPSWHEGEVRIYAPFRAFSSERIDAILGLKMGLKNANVTLKSVVPDDNKNHKFVGLKYNERVELLNRVSMEEEFEKSLRKGLPYPILKVIEYLSVDRGGFIWGRQYRLCGYYTYCLLWTAFGCWLIQVAMLCFVPRYFGTMACSVGIITLASDLLYAVCLPRYLQIPFPSVESPLAVLELHLSTCFYVTLAAGTFCNFIGFN</sequence>
<keyword evidence="6" id="KW-0325">Glycoprotein</keyword>
<dbReference type="PANTHER" id="PTHR31158">
    <property type="entry name" value="DUAL OXIDASE 2"/>
    <property type="match status" value="1"/>
</dbReference>
<keyword evidence="5 7" id="KW-0472">Membrane</keyword>
<dbReference type="WBParaSite" id="EVEC_0000604801-mRNA-1">
    <property type="protein sequence ID" value="EVEC_0000604801-mRNA-1"/>
    <property type="gene ID" value="EVEC_0000604801"/>
</dbReference>
<reference evidence="10" key="1">
    <citation type="submission" date="2017-02" db="UniProtKB">
        <authorList>
            <consortium name="WormBaseParasite"/>
        </authorList>
    </citation>
    <scope>IDENTIFICATION</scope>
</reference>
<comment type="subcellular location">
    <subcellularLocation>
        <location evidence="1">Membrane</location>
        <topology evidence="1">Multi-pass membrane protein</topology>
    </subcellularLocation>
</comment>
<dbReference type="STRING" id="51028.A0A0N4V6Z7"/>
<proteinExistence type="inferred from homology"/>
<evidence type="ECO:0000256" key="5">
    <source>
        <dbReference type="ARBA" id="ARBA00023136"/>
    </source>
</evidence>
<evidence type="ECO:0000256" key="7">
    <source>
        <dbReference type="SAM" id="Phobius"/>
    </source>
</evidence>
<dbReference type="GO" id="GO:0005789">
    <property type="term" value="C:endoplasmic reticulum membrane"/>
    <property type="evidence" value="ECO:0007669"/>
    <property type="project" value="InterPro"/>
</dbReference>
<dbReference type="Pfam" id="PF10204">
    <property type="entry name" value="DuoxA"/>
    <property type="match status" value="1"/>
</dbReference>
<dbReference type="Proteomes" id="UP000274131">
    <property type="component" value="Unassembled WGS sequence"/>
</dbReference>
<dbReference type="InterPro" id="IPR018469">
    <property type="entry name" value="Dual_oxidase_maturation_fac"/>
</dbReference>
<dbReference type="AlphaFoldDB" id="A0A0N4V6Z7"/>
<gene>
    <name evidence="8" type="ORF">EVEC_LOCUS5659</name>
</gene>
<name>A0A0N4V6Z7_ENTVE</name>
<evidence type="ECO:0000313" key="8">
    <source>
        <dbReference type="EMBL" id="VDD90908.1"/>
    </source>
</evidence>
<dbReference type="EMBL" id="UXUI01008230">
    <property type="protein sequence ID" value="VDD90908.1"/>
    <property type="molecule type" value="Genomic_DNA"/>
</dbReference>
<evidence type="ECO:0000256" key="6">
    <source>
        <dbReference type="ARBA" id="ARBA00023180"/>
    </source>
</evidence>
<protein>
    <submittedName>
        <fullName evidence="10">Transmembrane protein</fullName>
    </submittedName>
</protein>
<feature type="transmembrane region" description="Helical" evidence="7">
    <location>
        <begin position="131"/>
        <end position="151"/>
    </location>
</feature>
<accession>A0A0N4V6Z7</accession>
<evidence type="ECO:0000313" key="10">
    <source>
        <dbReference type="WBParaSite" id="EVEC_0000604801-mRNA-1"/>
    </source>
</evidence>
<reference evidence="8 9" key="2">
    <citation type="submission" date="2018-10" db="EMBL/GenBank/DDBJ databases">
        <authorList>
            <consortium name="Pathogen Informatics"/>
        </authorList>
    </citation>
    <scope>NUCLEOTIDE SEQUENCE [LARGE SCALE GENOMIC DNA]</scope>
</reference>
<dbReference type="OrthoDB" id="10042652at2759"/>
<keyword evidence="3 7" id="KW-0812">Transmembrane</keyword>
<evidence type="ECO:0000256" key="1">
    <source>
        <dbReference type="ARBA" id="ARBA00004141"/>
    </source>
</evidence>
<comment type="similarity">
    <text evidence="2">Belongs to the DUOXA family.</text>
</comment>
<keyword evidence="9" id="KW-1185">Reference proteome</keyword>
<organism evidence="10">
    <name type="scientific">Enterobius vermicularis</name>
    <name type="common">Human pinworm</name>
    <dbReference type="NCBI Taxonomy" id="51028"/>
    <lineage>
        <taxon>Eukaryota</taxon>
        <taxon>Metazoa</taxon>
        <taxon>Ecdysozoa</taxon>
        <taxon>Nematoda</taxon>
        <taxon>Chromadorea</taxon>
        <taxon>Rhabditida</taxon>
        <taxon>Spirurina</taxon>
        <taxon>Oxyuridomorpha</taxon>
        <taxon>Oxyuroidea</taxon>
        <taxon>Oxyuridae</taxon>
        <taxon>Enterobius</taxon>
    </lineage>
</organism>
<dbReference type="GO" id="GO:0015031">
    <property type="term" value="P:protein transport"/>
    <property type="evidence" value="ECO:0007669"/>
    <property type="project" value="InterPro"/>
</dbReference>
<feature type="transmembrane region" description="Helical" evidence="7">
    <location>
        <begin position="157"/>
        <end position="179"/>
    </location>
</feature>
<evidence type="ECO:0000256" key="4">
    <source>
        <dbReference type="ARBA" id="ARBA00022989"/>
    </source>
</evidence>
<evidence type="ECO:0000256" key="2">
    <source>
        <dbReference type="ARBA" id="ARBA00009816"/>
    </source>
</evidence>
<evidence type="ECO:0000313" key="9">
    <source>
        <dbReference type="Proteomes" id="UP000274131"/>
    </source>
</evidence>
<dbReference type="PANTHER" id="PTHR31158:SF1">
    <property type="entry name" value="DOXA1 FACTOR-RELATED"/>
    <property type="match status" value="1"/>
</dbReference>
<keyword evidence="4 7" id="KW-1133">Transmembrane helix</keyword>